<protein>
    <submittedName>
        <fullName evidence="2">Uncharacterized protein</fullName>
    </submittedName>
</protein>
<sequence length="119" mass="13859">MTKRALNDPDTSEPSKGSKNKRKKSDEERGLPLQKYTFSRKCKVSTLLKEPFKIYGQLFRTTTVEFMIFRRDTMHFLNFLVLNRAASDYNLATFPDITAPILWSHSYKLMVNDTKNSNS</sequence>
<evidence type="ECO:0000313" key="2">
    <source>
        <dbReference type="EMBL" id="KAG2237390.1"/>
    </source>
</evidence>
<dbReference type="AlphaFoldDB" id="A0A8H7SZL7"/>
<feature type="region of interest" description="Disordered" evidence="1">
    <location>
        <begin position="1"/>
        <end position="32"/>
    </location>
</feature>
<accession>A0A8H7SZL7</accession>
<gene>
    <name evidence="2" type="ORF">INT48_009518</name>
</gene>
<comment type="caution">
    <text evidence="2">The sequence shown here is derived from an EMBL/GenBank/DDBJ whole genome shotgun (WGS) entry which is preliminary data.</text>
</comment>
<reference evidence="2" key="1">
    <citation type="submission" date="2021-01" db="EMBL/GenBank/DDBJ databases">
        <title>Metabolic potential, ecology and presence of endohyphal bacteria is reflected in genomic diversity of Mucoromycotina.</title>
        <authorList>
            <person name="Muszewska A."/>
            <person name="Okrasinska A."/>
            <person name="Steczkiewicz K."/>
            <person name="Drgas O."/>
            <person name="Orlowska M."/>
            <person name="Perlinska-Lenart U."/>
            <person name="Aleksandrzak-Piekarczyk T."/>
            <person name="Szatraj K."/>
            <person name="Zielenkiewicz U."/>
            <person name="Pilsyk S."/>
            <person name="Malc E."/>
            <person name="Mieczkowski P."/>
            <person name="Kruszewska J.S."/>
            <person name="Biernat P."/>
            <person name="Pawlowska J."/>
        </authorList>
    </citation>
    <scope>NUCLEOTIDE SEQUENCE</scope>
    <source>
        <strain evidence="2">WA0000018081</strain>
    </source>
</reference>
<name>A0A8H7SZL7_9FUNG</name>
<dbReference type="EMBL" id="JAEPRE010000006">
    <property type="protein sequence ID" value="KAG2237390.1"/>
    <property type="molecule type" value="Genomic_DNA"/>
</dbReference>
<dbReference type="Proteomes" id="UP000613177">
    <property type="component" value="Unassembled WGS sequence"/>
</dbReference>
<evidence type="ECO:0000256" key="1">
    <source>
        <dbReference type="SAM" id="MobiDB-lite"/>
    </source>
</evidence>
<proteinExistence type="predicted"/>
<keyword evidence="3" id="KW-1185">Reference proteome</keyword>
<evidence type="ECO:0000313" key="3">
    <source>
        <dbReference type="Proteomes" id="UP000613177"/>
    </source>
</evidence>
<organism evidence="2 3">
    <name type="scientific">Thamnidium elegans</name>
    <dbReference type="NCBI Taxonomy" id="101142"/>
    <lineage>
        <taxon>Eukaryota</taxon>
        <taxon>Fungi</taxon>
        <taxon>Fungi incertae sedis</taxon>
        <taxon>Mucoromycota</taxon>
        <taxon>Mucoromycotina</taxon>
        <taxon>Mucoromycetes</taxon>
        <taxon>Mucorales</taxon>
        <taxon>Mucorineae</taxon>
        <taxon>Mucoraceae</taxon>
        <taxon>Thamnidium</taxon>
    </lineage>
</organism>